<evidence type="ECO:0000313" key="1">
    <source>
        <dbReference type="EMBL" id="MIK91552.1"/>
    </source>
</evidence>
<dbReference type="InterPro" id="IPR009061">
    <property type="entry name" value="DNA-bd_dom_put_sf"/>
</dbReference>
<dbReference type="Pfam" id="PF05930">
    <property type="entry name" value="Phage_AlpA"/>
    <property type="match status" value="1"/>
</dbReference>
<proteinExistence type="predicted"/>
<name>A0A3R0CHM1_SALER</name>
<dbReference type="Gene3D" id="1.10.238.160">
    <property type="match status" value="1"/>
</dbReference>
<dbReference type="InterPro" id="IPR010260">
    <property type="entry name" value="AlpA"/>
</dbReference>
<dbReference type="Proteomes" id="UP000885283">
    <property type="component" value="Unassembled WGS sequence"/>
</dbReference>
<dbReference type="SUPFAM" id="SSF46955">
    <property type="entry name" value="Putative DNA-binding domain"/>
    <property type="match status" value="1"/>
</dbReference>
<dbReference type="EMBL" id="RSMR01000005">
    <property type="protein sequence ID" value="MIK91552.1"/>
    <property type="molecule type" value="Genomic_DNA"/>
</dbReference>
<comment type="caution">
    <text evidence="1">The sequence shown here is derived from an EMBL/GenBank/DDBJ whole genome shotgun (WGS) entry which is preliminary data.</text>
</comment>
<sequence>MPEKSSDRIVREKECKKLSGLSRSTRFDWEREGKFPARRNIGGRCVGWLLSEIQEWQKKTEKDD</sequence>
<organism evidence="1">
    <name type="scientific">Salmonella enterica</name>
    <name type="common">Salmonella choleraesuis</name>
    <dbReference type="NCBI Taxonomy" id="28901"/>
    <lineage>
        <taxon>Bacteria</taxon>
        <taxon>Pseudomonadati</taxon>
        <taxon>Pseudomonadota</taxon>
        <taxon>Gammaproteobacteria</taxon>
        <taxon>Enterobacterales</taxon>
        <taxon>Enterobacteriaceae</taxon>
        <taxon>Salmonella</taxon>
    </lineage>
</organism>
<reference evidence="1" key="1">
    <citation type="submission" date="2018-08" db="EMBL/GenBank/DDBJ databases">
        <authorList>
            <consortium name="GenomeTrakr network: Whole genome sequencing for foodborne pathogen traceback"/>
        </authorList>
    </citation>
    <scope>NUCLEOTIDE SEQUENCE [LARGE SCALE GENOMIC DNA]</scope>
    <source>
        <strain evidence="1">FLUFL-1338</strain>
    </source>
</reference>
<gene>
    <name evidence="1" type="ORF">KO51_08150</name>
</gene>
<accession>A0A3R0CHM1</accession>
<dbReference type="AlphaFoldDB" id="A0A3R0CHM1"/>
<protein>
    <submittedName>
        <fullName evidence="1">AlpA family phage regulatory protein</fullName>
    </submittedName>
</protein>